<dbReference type="Proteomes" id="UP001455384">
    <property type="component" value="Chromosome"/>
</dbReference>
<dbReference type="EMBL" id="CP138333">
    <property type="protein sequence ID" value="WZX28440.1"/>
    <property type="molecule type" value="Genomic_DNA"/>
</dbReference>
<reference evidence="2" key="1">
    <citation type="submission" date="2023-10" db="EMBL/GenBank/DDBJ databases">
        <title>Genome analysis and identification of Salinococcus sp. Bachu38 nov., a PGPR from the rhizosphere of Tamarix.</title>
        <authorList>
            <person name="Liang Z."/>
            <person name="Zhang X."/>
            <person name="Jia J."/>
            <person name="Chen X."/>
            <person name="Wang Y."/>
            <person name="Wang Q."/>
            <person name="Wang R."/>
        </authorList>
    </citation>
    <scope>NUCLEOTIDE SEQUENCE [LARGE SCALE GENOMIC DNA]</scope>
    <source>
        <strain evidence="2">Bachu38</strain>
    </source>
</reference>
<dbReference type="InterPro" id="IPR019615">
    <property type="entry name" value="DUF2487"/>
</dbReference>
<proteinExistence type="predicted"/>
<keyword evidence="2" id="KW-1185">Reference proteome</keyword>
<name>A0ABZ3CFC9_9STAP</name>
<organism evidence="1 2">
    <name type="scientific">Salinicoccus bachuensis</name>
    <dbReference type="NCBI Taxonomy" id="3136731"/>
    <lineage>
        <taxon>Bacteria</taxon>
        <taxon>Bacillati</taxon>
        <taxon>Bacillota</taxon>
        <taxon>Bacilli</taxon>
        <taxon>Bacillales</taxon>
        <taxon>Staphylococcaceae</taxon>
        <taxon>Salinicoccus</taxon>
    </lineage>
</organism>
<evidence type="ECO:0000313" key="2">
    <source>
        <dbReference type="Proteomes" id="UP001455384"/>
    </source>
</evidence>
<dbReference type="RefSeq" id="WP_342387034.1">
    <property type="nucleotide sequence ID" value="NZ_CP138333.2"/>
</dbReference>
<protein>
    <submittedName>
        <fullName evidence="1">DUF2487 family protein</fullName>
    </submittedName>
</protein>
<accession>A0ABZ3CFC9</accession>
<sequence length="144" mass="16705">MLYNHQDLKVLKDEIEFVDTAVIPFASADMNDDSRSNASDMEMIQMVTIQLEKQLKGRLFITPAIMTVEQITSVLEAYVEQLKSYGFKKIVILTHHDLTMEDAHFVVLNRIPLEDMSIEMKMSLINDEVKDVMKRIISIWNLKK</sequence>
<evidence type="ECO:0000313" key="1">
    <source>
        <dbReference type="EMBL" id="WZX28440.1"/>
    </source>
</evidence>
<dbReference type="Pfam" id="PF10673">
    <property type="entry name" value="DUF2487"/>
    <property type="match status" value="1"/>
</dbReference>
<gene>
    <name evidence="1" type="ORF">RQP18_07000</name>
</gene>